<dbReference type="InterPro" id="IPR016537">
    <property type="entry name" value="UCP008159_ABC"/>
</dbReference>
<proteinExistence type="predicted"/>
<reference evidence="1 2" key="1">
    <citation type="submission" date="2018-05" db="EMBL/GenBank/DDBJ databases">
        <title>Draft Genome Sequences for a Diverse set of 7 Haemophilus Species.</title>
        <authorList>
            <person name="Nichols M."/>
            <person name="Topaz N."/>
            <person name="Wang X."/>
            <person name="Wang X."/>
            <person name="Boxrud D."/>
        </authorList>
    </citation>
    <scope>NUCLEOTIDE SEQUENCE [LARGE SCALE GENOMIC DNA]</scope>
    <source>
        <strain evidence="1 2">C2001002503</strain>
    </source>
</reference>
<gene>
    <name evidence="1" type="ORF">DPV83_02160</name>
</gene>
<name>A0A8B2U8I0_9PAST</name>
<dbReference type="PIRSF" id="PIRSF008159">
    <property type="entry name" value="UCP008159_ABC"/>
    <property type="match status" value="1"/>
</dbReference>
<dbReference type="AlphaFoldDB" id="A0A8B2U8I0"/>
<evidence type="ECO:0000313" key="1">
    <source>
        <dbReference type="EMBL" id="RDE72436.1"/>
    </source>
</evidence>
<protein>
    <submittedName>
        <fullName evidence="1">DUF1007 family protein</fullName>
    </submittedName>
</protein>
<dbReference type="EMBL" id="QEPM01000001">
    <property type="protein sequence ID" value="RDE72436.1"/>
    <property type="molecule type" value="Genomic_DNA"/>
</dbReference>
<dbReference type="Pfam" id="PF06226">
    <property type="entry name" value="DUF1007"/>
    <property type="match status" value="1"/>
</dbReference>
<sequence>MYREGDPVKKISLFFITLICAQTLFAHPHAFIDMKTKVLVDKQQLVGFSMQWILDEPSSAAVLYDVKQAKGDKKALQKLIDEVIGNVVNEHYFSYLFDKQGNKVKYSTKPQNYGMKSSGAQVLYYFDFMLSKPQLLQDNEFTLSTYDPTYYVSMYYDQPFHSAVDFSQLPENCHGEVLEPDVNEKLKAYASSLDQSQRNEDDTLGAQFAQKVRLICK</sequence>
<comment type="caution">
    <text evidence="1">The sequence shown here is derived from an EMBL/GenBank/DDBJ whole genome shotgun (WGS) entry which is preliminary data.</text>
</comment>
<accession>A0A8B2U8I0</accession>
<evidence type="ECO:0000313" key="2">
    <source>
        <dbReference type="Proteomes" id="UP000253998"/>
    </source>
</evidence>
<dbReference type="InterPro" id="IPR010412">
    <property type="entry name" value="DUF1007"/>
</dbReference>
<dbReference type="Proteomes" id="UP000253998">
    <property type="component" value="Unassembled WGS sequence"/>
</dbReference>
<organism evidence="1 2">
    <name type="scientific">Aggregatibacter segnis</name>
    <dbReference type="NCBI Taxonomy" id="739"/>
    <lineage>
        <taxon>Bacteria</taxon>
        <taxon>Pseudomonadati</taxon>
        <taxon>Pseudomonadota</taxon>
        <taxon>Gammaproteobacteria</taxon>
        <taxon>Pasteurellales</taxon>
        <taxon>Pasteurellaceae</taxon>
        <taxon>Aggregatibacter</taxon>
    </lineage>
</organism>